<protein>
    <recommendedName>
        <fullName evidence="3">N-acetylglutamate synthase</fullName>
    </recommendedName>
</protein>
<dbReference type="Pfam" id="PF26421">
    <property type="entry name" value="Avidin_like"/>
    <property type="match status" value="1"/>
</dbReference>
<comment type="caution">
    <text evidence="1">The sequence shown here is derived from an EMBL/GenBank/DDBJ whole genome shotgun (WGS) entry which is preliminary data.</text>
</comment>
<organism evidence="1 2">
    <name type="scientific">Terrimonas rubra</name>
    <dbReference type="NCBI Taxonomy" id="1035890"/>
    <lineage>
        <taxon>Bacteria</taxon>
        <taxon>Pseudomonadati</taxon>
        <taxon>Bacteroidota</taxon>
        <taxon>Chitinophagia</taxon>
        <taxon>Chitinophagales</taxon>
        <taxon>Chitinophagaceae</taxon>
        <taxon>Terrimonas</taxon>
    </lineage>
</organism>
<dbReference type="RefSeq" id="WP_386101115.1">
    <property type="nucleotide sequence ID" value="NZ_JBHUOZ010000003.1"/>
</dbReference>
<accession>A0ABW6AB91</accession>
<keyword evidence="2" id="KW-1185">Reference proteome</keyword>
<name>A0ABW6AB91_9BACT</name>
<sequence length="116" mass="12764">MAASINYNNKKFRALHNSGNGEVDTALVFHYRQQGNILSCAYSGANIVQGHLLGLVADDGTITMRYHQVNTRGQLMTGTCISTPEIMENGKIKLYEDWQWTSGDLSAGNSVLIEID</sequence>
<reference evidence="2" key="1">
    <citation type="journal article" date="2019" name="Int. J. Syst. Evol. Microbiol.">
        <title>The Global Catalogue of Microorganisms (GCM) 10K type strain sequencing project: providing services to taxonomists for standard genome sequencing and annotation.</title>
        <authorList>
            <consortium name="The Broad Institute Genomics Platform"/>
            <consortium name="The Broad Institute Genome Sequencing Center for Infectious Disease"/>
            <person name="Wu L."/>
            <person name="Ma J."/>
        </authorList>
    </citation>
    <scope>NUCLEOTIDE SEQUENCE [LARGE SCALE GENOMIC DNA]</scope>
    <source>
        <strain evidence="2">KCTC 23299</strain>
    </source>
</reference>
<dbReference type="EMBL" id="JBHUOZ010000003">
    <property type="protein sequence ID" value="MFD2921227.1"/>
    <property type="molecule type" value="Genomic_DNA"/>
</dbReference>
<gene>
    <name evidence="1" type="ORF">ACFS6H_15990</name>
</gene>
<evidence type="ECO:0000313" key="1">
    <source>
        <dbReference type="EMBL" id="MFD2921227.1"/>
    </source>
</evidence>
<dbReference type="Proteomes" id="UP001597511">
    <property type="component" value="Unassembled WGS sequence"/>
</dbReference>
<proteinExistence type="predicted"/>
<evidence type="ECO:0000313" key="2">
    <source>
        <dbReference type="Proteomes" id="UP001597511"/>
    </source>
</evidence>
<evidence type="ECO:0008006" key="3">
    <source>
        <dbReference type="Google" id="ProtNLM"/>
    </source>
</evidence>
<dbReference type="InterPro" id="IPR058595">
    <property type="entry name" value="Avidin-like"/>
</dbReference>